<feature type="transmembrane region" description="Helical" evidence="1">
    <location>
        <begin position="28"/>
        <end position="47"/>
    </location>
</feature>
<proteinExistence type="predicted"/>
<keyword evidence="1" id="KW-1133">Transmembrane helix</keyword>
<organism evidence="2 3">
    <name type="scientific">Rotaria socialis</name>
    <dbReference type="NCBI Taxonomy" id="392032"/>
    <lineage>
        <taxon>Eukaryota</taxon>
        <taxon>Metazoa</taxon>
        <taxon>Spiralia</taxon>
        <taxon>Gnathifera</taxon>
        <taxon>Rotifera</taxon>
        <taxon>Eurotatoria</taxon>
        <taxon>Bdelloidea</taxon>
        <taxon>Philodinida</taxon>
        <taxon>Philodinidae</taxon>
        <taxon>Rotaria</taxon>
    </lineage>
</organism>
<reference evidence="2" key="1">
    <citation type="submission" date="2021-02" db="EMBL/GenBank/DDBJ databases">
        <authorList>
            <person name="Nowell W R."/>
        </authorList>
    </citation>
    <scope>NUCLEOTIDE SEQUENCE</scope>
</reference>
<evidence type="ECO:0000313" key="2">
    <source>
        <dbReference type="EMBL" id="CAF3513493.1"/>
    </source>
</evidence>
<name>A0A818HYP0_9BILA</name>
<gene>
    <name evidence="2" type="ORF">KIK155_LOCUS16507</name>
</gene>
<accession>A0A818HYP0</accession>
<dbReference type="AlphaFoldDB" id="A0A818HYP0"/>
<dbReference type="Proteomes" id="UP000663865">
    <property type="component" value="Unassembled WGS sequence"/>
</dbReference>
<dbReference type="EMBL" id="CAJNYV010002918">
    <property type="protein sequence ID" value="CAF3513493.1"/>
    <property type="molecule type" value="Genomic_DNA"/>
</dbReference>
<keyword evidence="1" id="KW-0812">Transmembrane</keyword>
<keyword evidence="1" id="KW-0472">Membrane</keyword>
<protein>
    <submittedName>
        <fullName evidence="2">Uncharacterized protein</fullName>
    </submittedName>
</protein>
<sequence length="161" mass="18466">MTSRTVLKYKSGDALIIIPIRYLFLQTMFNDSCIIALFFLMGVLIVINCDDFDVAYKALSHIDSFHPNVITVWGNGKDKWQNDNGFVLAMDGWNSQFLTRNDHAKACGEGNIGCQYRIYRFFREAVLTKGYVVAQDNAMIKSKNGMNRVYYYDGVAEFRKV</sequence>
<evidence type="ECO:0000256" key="1">
    <source>
        <dbReference type="SAM" id="Phobius"/>
    </source>
</evidence>
<evidence type="ECO:0000313" key="3">
    <source>
        <dbReference type="Proteomes" id="UP000663865"/>
    </source>
</evidence>
<comment type="caution">
    <text evidence="2">The sequence shown here is derived from an EMBL/GenBank/DDBJ whole genome shotgun (WGS) entry which is preliminary data.</text>
</comment>